<gene>
    <name evidence="3" type="primary">ABSGL_03161.1 scaffold 4267</name>
</gene>
<evidence type="ECO:0000313" key="4">
    <source>
        <dbReference type="Proteomes" id="UP000078561"/>
    </source>
</evidence>
<dbReference type="AlphaFoldDB" id="A0A163J7P8"/>
<dbReference type="Pfam" id="PF00566">
    <property type="entry name" value="RabGAP-TBC"/>
    <property type="match status" value="1"/>
</dbReference>
<dbReference type="OrthoDB" id="27140at2759"/>
<dbReference type="STRING" id="4829.A0A163J7P8"/>
<feature type="domain" description="Rab-GAP TBC" evidence="2">
    <location>
        <begin position="41"/>
        <end position="422"/>
    </location>
</feature>
<evidence type="ECO:0000256" key="1">
    <source>
        <dbReference type="SAM" id="MobiDB-lite"/>
    </source>
</evidence>
<feature type="compositionally biased region" description="Low complexity" evidence="1">
    <location>
        <begin position="205"/>
        <end position="216"/>
    </location>
</feature>
<proteinExistence type="predicted"/>
<feature type="compositionally biased region" description="Polar residues" evidence="1">
    <location>
        <begin position="183"/>
        <end position="204"/>
    </location>
</feature>
<dbReference type="EMBL" id="LT551899">
    <property type="protein sequence ID" value="SAL97654.1"/>
    <property type="molecule type" value="Genomic_DNA"/>
</dbReference>
<dbReference type="GO" id="GO:0005096">
    <property type="term" value="F:GTPase activator activity"/>
    <property type="evidence" value="ECO:0007669"/>
    <property type="project" value="TreeGrafter"/>
</dbReference>
<feature type="compositionally biased region" description="Basic and acidic residues" evidence="1">
    <location>
        <begin position="702"/>
        <end position="712"/>
    </location>
</feature>
<feature type="region of interest" description="Disordered" evidence="1">
    <location>
        <begin position="175"/>
        <end position="216"/>
    </location>
</feature>
<evidence type="ECO:0000313" key="3">
    <source>
        <dbReference type="EMBL" id="SAL97654.1"/>
    </source>
</evidence>
<evidence type="ECO:0000259" key="2">
    <source>
        <dbReference type="PROSITE" id="PS50086"/>
    </source>
</evidence>
<keyword evidence="4" id="KW-1185">Reference proteome</keyword>
<dbReference type="PANTHER" id="PTHR22957:SF27">
    <property type="entry name" value="TBC1 DOMAIN FAMILY MEMBER 13"/>
    <property type="match status" value="1"/>
</dbReference>
<sequence length="736" mass="83974">MERLKYFEVTLSQQDEDAPSEHWTPVIDMKEFREACFKGIPEDSGLRATAWKVLMGYLPPDKQLWNATLLERRLSYYTLVKDLLEPPHEEISLPVKDQCLASTYSQDNMTLEQIDKDVRRTLPQVAFFKQQVPQNPLNPLSAPPPPSASSSLTYTIDEADEDPMRQSDTKRRFSFGIMGRPRSGSNTSKKSLKIDNNNLTVTGNRSRSNSRSSVRSFSSGMLENGADIMHSPRNIVRKLSTAFATKPATTPKRSTVKPICPYIPHRRTLFKRIRQNDDDPMAQDYHWEVIERLLYIYAKLNSGLGYVQGMNELLAPIYYVFANDPTGHHAEADSFFVFSTLMGDVRDHFVRSLDQDAGTGIHGTLYRLQQRLAWYDHGLWRELQRKNVKEPYYAFRWITVLFTQEWTLPDVIRLWDSLWAERGMTSIGDATDTPFEFLLDLAVAMLVCVRQELLTNDFAECIKLLQNYPINDIQYILTIANGIRETRLQMVVLGQVIPGVNDVRHSGIFNGDWSDTSSISSTTSTTSARLHRRLRESTVTARSSFDSFRRESKESMDDIFRRGIAASGEHWKRASTGDMKRSISQRLDVVKGNVLSKTRRSGSVRSTNSESSFLSFATSTLQQQKQKHWLLANQSNNMHNNTMARSSSSSGMDQQHLRNDIPHAHNDRHQRASSHPTAMLNRFSQLMVSGQHAVNQPTTANRRSEEESEKRLSAKAAAARDQALYYRTSPTYNGYV</sequence>
<feature type="compositionally biased region" description="Polar residues" evidence="1">
    <location>
        <begin position="692"/>
        <end position="701"/>
    </location>
</feature>
<dbReference type="OMA" id="ENTINRH"/>
<dbReference type="InterPro" id="IPR000195">
    <property type="entry name" value="Rab-GAP-TBC_dom"/>
</dbReference>
<feature type="region of interest" description="Disordered" evidence="1">
    <location>
        <begin position="692"/>
        <end position="712"/>
    </location>
</feature>
<dbReference type="FunFam" id="1.10.472.80:FF:000048">
    <property type="entry name" value="TBC domain containing protein"/>
    <property type="match status" value="1"/>
</dbReference>
<protein>
    <recommendedName>
        <fullName evidence="2">Rab-GAP TBC domain-containing protein</fullName>
    </recommendedName>
</protein>
<dbReference type="PROSITE" id="PS50086">
    <property type="entry name" value="TBC_RABGAP"/>
    <property type="match status" value="1"/>
</dbReference>
<organism evidence="3">
    <name type="scientific">Absidia glauca</name>
    <name type="common">Pin mould</name>
    <dbReference type="NCBI Taxonomy" id="4829"/>
    <lineage>
        <taxon>Eukaryota</taxon>
        <taxon>Fungi</taxon>
        <taxon>Fungi incertae sedis</taxon>
        <taxon>Mucoromycota</taxon>
        <taxon>Mucoromycotina</taxon>
        <taxon>Mucoromycetes</taxon>
        <taxon>Mucorales</taxon>
        <taxon>Cunninghamellaceae</taxon>
        <taxon>Absidia</taxon>
    </lineage>
</organism>
<dbReference type="SMART" id="SM00164">
    <property type="entry name" value="TBC"/>
    <property type="match status" value="1"/>
</dbReference>
<dbReference type="FunCoup" id="A0A163J7P8">
    <property type="interactions" value="104"/>
</dbReference>
<reference evidence="3" key="1">
    <citation type="submission" date="2016-04" db="EMBL/GenBank/DDBJ databases">
        <authorList>
            <person name="Evans L.H."/>
            <person name="Alamgir A."/>
            <person name="Owens N."/>
            <person name="Weber N.D."/>
            <person name="Virtaneva K."/>
            <person name="Barbian K."/>
            <person name="Babar A."/>
            <person name="Rosenke K."/>
        </authorList>
    </citation>
    <scope>NUCLEOTIDE SEQUENCE [LARGE SCALE GENOMIC DNA]</scope>
    <source>
        <strain evidence="3">CBS 101.48</strain>
    </source>
</reference>
<dbReference type="PANTHER" id="PTHR22957">
    <property type="entry name" value="TBC1 DOMAIN FAMILY MEMBER GTPASE-ACTIVATING PROTEIN"/>
    <property type="match status" value="1"/>
</dbReference>
<dbReference type="GO" id="GO:0006886">
    <property type="term" value="P:intracellular protein transport"/>
    <property type="evidence" value="ECO:0007669"/>
    <property type="project" value="TreeGrafter"/>
</dbReference>
<dbReference type="Gene3D" id="1.10.8.270">
    <property type="entry name" value="putative rabgap domain of human tbc1 domain family member 14 like domains"/>
    <property type="match status" value="1"/>
</dbReference>
<feature type="region of interest" description="Disordered" evidence="1">
    <location>
        <begin position="133"/>
        <end position="152"/>
    </location>
</feature>
<dbReference type="InterPro" id="IPR035969">
    <property type="entry name" value="Rab-GAP_TBC_sf"/>
</dbReference>
<name>A0A163J7P8_ABSGL</name>
<accession>A0A163J7P8</accession>
<dbReference type="Proteomes" id="UP000078561">
    <property type="component" value="Unassembled WGS sequence"/>
</dbReference>
<dbReference type="SUPFAM" id="SSF47923">
    <property type="entry name" value="Ypt/Rab-GAP domain of gyp1p"/>
    <property type="match status" value="3"/>
</dbReference>
<dbReference type="InParanoid" id="A0A163J7P8"/>
<dbReference type="Gene3D" id="1.10.472.80">
    <property type="entry name" value="Ypt/Rab-GAP domain of gyp1p, domain 3"/>
    <property type="match status" value="1"/>
</dbReference>